<keyword evidence="5 10" id="KW-1133">Transmembrane helix</keyword>
<evidence type="ECO:0000313" key="11">
    <source>
        <dbReference type="EMBL" id="USR91277.1"/>
    </source>
</evidence>
<gene>
    <name evidence="10" type="primary">petL</name>
    <name evidence="11" type="ORF">NEA10_00605</name>
</gene>
<comment type="subcellular location">
    <subcellularLocation>
        <location evidence="10">Cellular thylakoid membrane</location>
        <topology evidence="10">Single-pass membrane protein</topology>
    </subcellularLocation>
    <subcellularLocation>
        <location evidence="1">Membrane</location>
        <topology evidence="1">Single-pass membrane protein</topology>
    </subcellularLocation>
</comment>
<evidence type="ECO:0000256" key="1">
    <source>
        <dbReference type="ARBA" id="ARBA00004167"/>
    </source>
</evidence>
<keyword evidence="6 10" id="KW-0793">Thylakoid</keyword>
<protein>
    <recommendedName>
        <fullName evidence="10">Cytochrome b6-f complex subunit 6</fullName>
    </recommendedName>
    <alternativeName>
        <fullName evidence="10">Cytochrome b6-f complex subunit PetL</fullName>
    </alternativeName>
    <alternativeName>
        <fullName evidence="10">Cytochrome b6-f complex subunit VI</fullName>
    </alternativeName>
</protein>
<reference evidence="11" key="1">
    <citation type="submission" date="2022-06" db="EMBL/GenBank/DDBJ databases">
        <title>Genome sequence of Phormidium yuhuli AB48 isolated from an industrial photobioreactor environment.</title>
        <authorList>
            <person name="Qiu Y."/>
            <person name="Noonan A.J.C."/>
            <person name="Dofher K."/>
            <person name="Koch M."/>
            <person name="Kieft B."/>
            <person name="Lin X."/>
            <person name="Ziels R.M."/>
            <person name="Hallam S.J."/>
        </authorList>
    </citation>
    <scope>NUCLEOTIDE SEQUENCE</scope>
    <source>
        <strain evidence="11">AB48</strain>
    </source>
</reference>
<evidence type="ECO:0000256" key="8">
    <source>
        <dbReference type="ARBA" id="ARBA00025197"/>
    </source>
</evidence>
<organism evidence="11 12">
    <name type="scientific">Phormidium yuhuli AB48</name>
    <dbReference type="NCBI Taxonomy" id="2940671"/>
    <lineage>
        <taxon>Bacteria</taxon>
        <taxon>Bacillati</taxon>
        <taxon>Cyanobacteriota</taxon>
        <taxon>Cyanophyceae</taxon>
        <taxon>Oscillatoriophycideae</taxon>
        <taxon>Oscillatoriales</taxon>
        <taxon>Oscillatoriaceae</taxon>
        <taxon>Phormidium</taxon>
        <taxon>Phormidium yuhuli</taxon>
    </lineage>
</organism>
<evidence type="ECO:0000256" key="9">
    <source>
        <dbReference type="ARBA" id="ARBA00025834"/>
    </source>
</evidence>
<evidence type="ECO:0000256" key="6">
    <source>
        <dbReference type="ARBA" id="ARBA00023078"/>
    </source>
</evidence>
<evidence type="ECO:0000256" key="7">
    <source>
        <dbReference type="ARBA" id="ARBA00023136"/>
    </source>
</evidence>
<keyword evidence="2 10" id="KW-0813">Transport</keyword>
<evidence type="ECO:0000256" key="10">
    <source>
        <dbReference type="HAMAP-Rule" id="MF_00433"/>
    </source>
</evidence>
<keyword evidence="3 10" id="KW-0812">Transmembrane</keyword>
<dbReference type="RefSeq" id="WP_074162883.1">
    <property type="nucleotide sequence ID" value="NZ_CP098611.1"/>
</dbReference>
<dbReference type="Pfam" id="PF05115">
    <property type="entry name" value="PetL"/>
    <property type="match status" value="1"/>
</dbReference>
<evidence type="ECO:0000256" key="5">
    <source>
        <dbReference type="ARBA" id="ARBA00022989"/>
    </source>
</evidence>
<comment type="function">
    <text evidence="8 10">Component of the cytochrome b6-f complex, which mediates electron transfer between photosystem II (PSII) and photosystem I (PSI), cyclic electron flow around PSI, and state transitions. PetL is important for photoautotrophic growth as well as for electron transfer efficiency and stability of the cytochrome b6-f complex.</text>
</comment>
<name>A0ABY5APZ0_9CYAN</name>
<keyword evidence="7 10" id="KW-0472">Membrane</keyword>
<dbReference type="EMBL" id="CP098611">
    <property type="protein sequence ID" value="USR91277.1"/>
    <property type="molecule type" value="Genomic_DNA"/>
</dbReference>
<evidence type="ECO:0000256" key="3">
    <source>
        <dbReference type="ARBA" id="ARBA00022692"/>
    </source>
</evidence>
<dbReference type="HAMAP" id="MF_00433">
    <property type="entry name" value="Cytb6_f_PetL"/>
    <property type="match status" value="1"/>
</dbReference>
<dbReference type="InterPro" id="IPR007802">
    <property type="entry name" value="Cyt_b6/f_cplx_su6"/>
</dbReference>
<keyword evidence="12" id="KW-1185">Reference proteome</keyword>
<feature type="transmembrane region" description="Helical" evidence="10">
    <location>
        <begin position="6"/>
        <end position="25"/>
    </location>
</feature>
<accession>A0ABY5APZ0</accession>
<sequence>MSGVVAYLLMVGGAFALAVVLLLGLRAVKLI</sequence>
<proteinExistence type="inferred from homology"/>
<keyword evidence="10" id="KW-0602">Photosynthesis</keyword>
<comment type="similarity">
    <text evidence="10">Belongs to the PetL family.</text>
</comment>
<dbReference type="Proteomes" id="UP001056708">
    <property type="component" value="Chromosome"/>
</dbReference>
<comment type="subunit">
    <text evidence="9 10">The 4 large subunits of the cytochrome b6-f complex are cytochrome b6, subunit IV (17 kDa polypeptide, PetD), cytochrome f and the Rieske protein, while the 4 small subunits are PetG, PetL, PetM and PetN. The complex functions as a dimer.</text>
</comment>
<evidence type="ECO:0000256" key="2">
    <source>
        <dbReference type="ARBA" id="ARBA00022448"/>
    </source>
</evidence>
<keyword evidence="4 10" id="KW-0249">Electron transport</keyword>
<evidence type="ECO:0000256" key="4">
    <source>
        <dbReference type="ARBA" id="ARBA00022982"/>
    </source>
</evidence>
<evidence type="ECO:0000313" key="12">
    <source>
        <dbReference type="Proteomes" id="UP001056708"/>
    </source>
</evidence>